<dbReference type="EMBL" id="JAGTXO010000041">
    <property type="protein sequence ID" value="KAG8459393.1"/>
    <property type="molecule type" value="Genomic_DNA"/>
</dbReference>
<dbReference type="InterPro" id="IPR045034">
    <property type="entry name" value="O-acyltransferase_WSD1-like"/>
</dbReference>
<keyword evidence="9" id="KW-0472">Membrane</keyword>
<sequence length="529" mass="56713">MAGFTQKRALDVRRLGWYALAWPVALVVLPITGLVWTAAELAARARAAFRRGDADEMHAKDAVWEPLPPPANQTIITSYLAVESLSLAELRAMVTACLVAALDAHGAPRYPRFTSRIRPRGGGRFAWARAEPEFAIEEHVVLAPAWVCDEASALRRVGELASGDGLRYDRPLWRFELAQSEPGAAAGDDGATSESIVLLQIHHSLADGIALVHILLQMMDAPTLAPLGGPPVAPPATLRRVGAPALRGWSRGLLLLEGPLVALRALLRARASGPLAAVPSGRKLAACAPRIRLADVKAVCRATGCTVNDVLVAAVAAAVRARELELGGGAALPRRIVAVIPINTRPPGSAVLMENELAVVFAALPSTRGRAVLPVLHRTHRELAAIKASVEPHAMAVATRLIHRLVPAPLNRWLVDFGTDRACLMLCTLPGPSEHLAWAGARVRCIRFWSPTRARMCVAASAFSYGEFVELSVMTDAAADAEPGQLCRLFADAFERLHEEACGSEERDEELPPVSSREQTGGPRARRET</sequence>
<evidence type="ECO:0000313" key="12">
    <source>
        <dbReference type="EMBL" id="KAG8459393.1"/>
    </source>
</evidence>
<comment type="similarity">
    <text evidence="5">In the N-terminal section; belongs to the long-chain O-acyltransferase family.</text>
</comment>
<dbReference type="InterPro" id="IPR004255">
    <property type="entry name" value="O-acyltransferase_WSD1_N"/>
</dbReference>
<evidence type="ECO:0000256" key="9">
    <source>
        <dbReference type="SAM" id="Phobius"/>
    </source>
</evidence>
<dbReference type="Pfam" id="PF06974">
    <property type="entry name" value="WS_DGAT_C"/>
    <property type="match status" value="1"/>
</dbReference>
<dbReference type="GO" id="GO:0047196">
    <property type="term" value="F:long-chain-alcohol O-fatty-acyltransferase activity"/>
    <property type="evidence" value="ECO:0007669"/>
    <property type="project" value="UniProtKB-EC"/>
</dbReference>
<feature type="domain" description="O-acyltransferase WSD1 C-terminal" evidence="11">
    <location>
        <begin position="355"/>
        <end position="497"/>
    </location>
</feature>
<keyword evidence="3" id="KW-0808">Transferase</keyword>
<organism evidence="12 13">
    <name type="scientific">Diacronema lutheri</name>
    <name type="common">Unicellular marine alga</name>
    <name type="synonym">Monochrysis lutheri</name>
    <dbReference type="NCBI Taxonomy" id="2081491"/>
    <lineage>
        <taxon>Eukaryota</taxon>
        <taxon>Haptista</taxon>
        <taxon>Haptophyta</taxon>
        <taxon>Pavlovophyceae</taxon>
        <taxon>Pavlovales</taxon>
        <taxon>Pavlovaceae</taxon>
        <taxon>Diacronema</taxon>
    </lineage>
</organism>
<reference evidence="12" key="1">
    <citation type="submission" date="2021-05" db="EMBL/GenBank/DDBJ databases">
        <title>The genome of the haptophyte Pavlova lutheri (Diacronema luteri, Pavlovales) - a model for lipid biosynthesis in eukaryotic algae.</title>
        <authorList>
            <person name="Hulatt C.J."/>
            <person name="Posewitz M.C."/>
        </authorList>
    </citation>
    <scope>NUCLEOTIDE SEQUENCE</scope>
    <source>
        <strain evidence="12">NIVA-4/92</strain>
    </source>
</reference>
<gene>
    <name evidence="12" type="ORF">KFE25_013029</name>
</gene>
<proteinExistence type="inferred from homology"/>
<keyword evidence="9" id="KW-1133">Transmembrane helix</keyword>
<comment type="pathway">
    <text evidence="2">Lipid metabolism.</text>
</comment>
<dbReference type="InterPro" id="IPR023213">
    <property type="entry name" value="CAT-like_dom_sf"/>
</dbReference>
<comment type="caution">
    <text evidence="12">The sequence shown here is derived from an EMBL/GenBank/DDBJ whole genome shotgun (WGS) entry which is preliminary data.</text>
</comment>
<evidence type="ECO:0000256" key="3">
    <source>
        <dbReference type="ARBA" id="ARBA00022679"/>
    </source>
</evidence>
<evidence type="ECO:0000256" key="1">
    <source>
        <dbReference type="ARBA" id="ARBA00004771"/>
    </source>
</evidence>
<dbReference type="PANTHER" id="PTHR31650">
    <property type="entry name" value="O-ACYLTRANSFERASE (WSD1-LIKE) FAMILY PROTEIN"/>
    <property type="match status" value="1"/>
</dbReference>
<comment type="catalytic activity">
    <reaction evidence="6">
        <text>a long chain fatty alcohol + a fatty acyl-CoA = a long-chain alcohol wax ester + CoA</text>
        <dbReference type="Rhea" id="RHEA:38443"/>
        <dbReference type="ChEBI" id="CHEBI:17135"/>
        <dbReference type="ChEBI" id="CHEBI:57287"/>
        <dbReference type="ChEBI" id="CHEBI:77636"/>
        <dbReference type="ChEBI" id="CHEBI:235323"/>
        <dbReference type="EC" id="2.3.1.75"/>
    </reaction>
</comment>
<feature type="region of interest" description="Disordered" evidence="8">
    <location>
        <begin position="502"/>
        <end position="529"/>
    </location>
</feature>
<dbReference type="OrthoDB" id="619536at2759"/>
<feature type="transmembrane region" description="Helical" evidence="9">
    <location>
        <begin position="20"/>
        <end position="43"/>
    </location>
</feature>
<dbReference type="OMA" id="RWAMLTK"/>
<evidence type="ECO:0000256" key="2">
    <source>
        <dbReference type="ARBA" id="ARBA00005189"/>
    </source>
</evidence>
<evidence type="ECO:0000313" key="13">
    <source>
        <dbReference type="Proteomes" id="UP000751190"/>
    </source>
</evidence>
<protein>
    <recommendedName>
        <fullName evidence="14">Diacylglycerol O-acyltransferase</fullName>
    </recommendedName>
</protein>
<dbReference type="GO" id="GO:0005886">
    <property type="term" value="C:plasma membrane"/>
    <property type="evidence" value="ECO:0007669"/>
    <property type="project" value="TreeGrafter"/>
</dbReference>
<evidence type="ECO:0000256" key="8">
    <source>
        <dbReference type="SAM" id="MobiDB-lite"/>
    </source>
</evidence>
<keyword evidence="9" id="KW-0812">Transmembrane</keyword>
<dbReference type="GO" id="GO:0019432">
    <property type="term" value="P:triglyceride biosynthetic process"/>
    <property type="evidence" value="ECO:0007669"/>
    <property type="project" value="UniProtKB-UniPathway"/>
</dbReference>
<dbReference type="InterPro" id="IPR009721">
    <property type="entry name" value="O-acyltransferase_WSD1_C"/>
</dbReference>
<dbReference type="Proteomes" id="UP000751190">
    <property type="component" value="Unassembled WGS sequence"/>
</dbReference>
<dbReference type="AlphaFoldDB" id="A0A8J5X4T6"/>
<name>A0A8J5X4T6_DIALT</name>
<keyword evidence="13" id="KW-1185">Reference proteome</keyword>
<dbReference type="GO" id="GO:0004144">
    <property type="term" value="F:diacylglycerol O-acyltransferase activity"/>
    <property type="evidence" value="ECO:0007669"/>
    <property type="project" value="UniProtKB-EC"/>
</dbReference>
<evidence type="ECO:0000256" key="6">
    <source>
        <dbReference type="ARBA" id="ARBA00047604"/>
    </source>
</evidence>
<evidence type="ECO:0000256" key="7">
    <source>
        <dbReference type="ARBA" id="ARBA00048109"/>
    </source>
</evidence>
<comment type="catalytic activity">
    <reaction evidence="7">
        <text>an acyl-CoA + a 1,2-diacyl-sn-glycerol = a triacyl-sn-glycerol + CoA</text>
        <dbReference type="Rhea" id="RHEA:10868"/>
        <dbReference type="ChEBI" id="CHEBI:17815"/>
        <dbReference type="ChEBI" id="CHEBI:57287"/>
        <dbReference type="ChEBI" id="CHEBI:58342"/>
        <dbReference type="ChEBI" id="CHEBI:64615"/>
        <dbReference type="EC" id="2.3.1.20"/>
    </reaction>
</comment>
<dbReference type="Pfam" id="PF03007">
    <property type="entry name" value="WS_DGAT_cat"/>
    <property type="match status" value="1"/>
</dbReference>
<dbReference type="Gene3D" id="3.30.559.30">
    <property type="entry name" value="Nonribosomal peptide synthetase, condensation domain"/>
    <property type="match status" value="1"/>
</dbReference>
<keyword evidence="4" id="KW-0012">Acyltransferase</keyword>
<evidence type="ECO:0008006" key="14">
    <source>
        <dbReference type="Google" id="ProtNLM"/>
    </source>
</evidence>
<evidence type="ECO:0000259" key="10">
    <source>
        <dbReference type="Pfam" id="PF03007"/>
    </source>
</evidence>
<evidence type="ECO:0000256" key="5">
    <source>
        <dbReference type="ARBA" id="ARBA00024360"/>
    </source>
</evidence>
<dbReference type="Gene3D" id="3.30.559.10">
    <property type="entry name" value="Chloramphenicol acetyltransferase-like domain"/>
    <property type="match status" value="1"/>
</dbReference>
<dbReference type="UniPathway" id="UPA00282"/>
<dbReference type="PANTHER" id="PTHR31650:SF1">
    <property type="entry name" value="WAX ESTER SYNTHASE_DIACYLGLYCEROL ACYLTRANSFERASE 4-RELATED"/>
    <property type="match status" value="1"/>
</dbReference>
<feature type="domain" description="O-acyltransferase WSD1-like N-terminal" evidence="10">
    <location>
        <begin position="108"/>
        <end position="310"/>
    </location>
</feature>
<evidence type="ECO:0000256" key="4">
    <source>
        <dbReference type="ARBA" id="ARBA00023315"/>
    </source>
</evidence>
<accession>A0A8J5X4T6</accession>
<evidence type="ECO:0000259" key="11">
    <source>
        <dbReference type="Pfam" id="PF06974"/>
    </source>
</evidence>
<comment type="pathway">
    <text evidence="1">Glycerolipid metabolism; triacylglycerol biosynthesis.</text>
</comment>